<proteinExistence type="predicted"/>
<evidence type="ECO:0000313" key="1">
    <source>
        <dbReference type="EMBL" id="KPL71684.1"/>
    </source>
</evidence>
<dbReference type="STRING" id="229920.ADM99_09460"/>
<reference evidence="1 2" key="1">
    <citation type="submission" date="2015-07" db="EMBL/GenBank/DDBJ databases">
        <title>Genome sequence of Leptolinea tardivitalis DSM 16556.</title>
        <authorList>
            <person name="Hemp J."/>
            <person name="Ward L.M."/>
            <person name="Pace L.A."/>
            <person name="Fischer W.W."/>
        </authorList>
    </citation>
    <scope>NUCLEOTIDE SEQUENCE [LARGE SCALE GENOMIC DNA]</scope>
    <source>
        <strain evidence="1 2">YMTK-2</strain>
    </source>
</reference>
<dbReference type="EMBL" id="LGCK01000010">
    <property type="protein sequence ID" value="KPL71684.1"/>
    <property type="molecule type" value="Genomic_DNA"/>
</dbReference>
<protein>
    <submittedName>
        <fullName evidence="1">Uncharacterized protein</fullName>
    </submittedName>
</protein>
<sequence length="65" mass="7133">MPGLTIHLNPASVFFQAVPAHVPPYPISLAEDKARPAETNSAFARVQLSVYVTKWTRLPHPVLPS</sequence>
<comment type="caution">
    <text evidence="1">The sequence shown here is derived from an EMBL/GenBank/DDBJ whole genome shotgun (WGS) entry which is preliminary data.</text>
</comment>
<name>A0A0P6WYP0_9CHLR</name>
<gene>
    <name evidence="1" type="ORF">ADM99_09460</name>
</gene>
<keyword evidence="2" id="KW-1185">Reference proteome</keyword>
<dbReference type="Proteomes" id="UP000050430">
    <property type="component" value="Unassembled WGS sequence"/>
</dbReference>
<evidence type="ECO:0000313" key="2">
    <source>
        <dbReference type="Proteomes" id="UP000050430"/>
    </source>
</evidence>
<organism evidence="1 2">
    <name type="scientific">Leptolinea tardivitalis</name>
    <dbReference type="NCBI Taxonomy" id="229920"/>
    <lineage>
        <taxon>Bacteria</taxon>
        <taxon>Bacillati</taxon>
        <taxon>Chloroflexota</taxon>
        <taxon>Anaerolineae</taxon>
        <taxon>Anaerolineales</taxon>
        <taxon>Anaerolineaceae</taxon>
        <taxon>Leptolinea</taxon>
    </lineage>
</organism>
<accession>A0A0P6WYP0</accession>
<dbReference type="AlphaFoldDB" id="A0A0P6WYP0"/>